<protein>
    <recommendedName>
        <fullName evidence="4">Prenyltransferase</fullName>
    </recommendedName>
</protein>
<feature type="transmembrane region" description="Helical" evidence="1">
    <location>
        <begin position="72"/>
        <end position="92"/>
    </location>
</feature>
<dbReference type="RefSeq" id="WP_379932500.1">
    <property type="nucleotide sequence ID" value="NZ_JBHTHY010000003.1"/>
</dbReference>
<dbReference type="EMBL" id="JBHTHY010000003">
    <property type="protein sequence ID" value="MFD0796622.1"/>
    <property type="molecule type" value="Genomic_DNA"/>
</dbReference>
<evidence type="ECO:0008006" key="4">
    <source>
        <dbReference type="Google" id="ProtNLM"/>
    </source>
</evidence>
<keyword evidence="3" id="KW-1185">Reference proteome</keyword>
<evidence type="ECO:0000256" key="1">
    <source>
        <dbReference type="SAM" id="Phobius"/>
    </source>
</evidence>
<name>A0ABW3AZX7_9FLAO</name>
<dbReference type="Proteomes" id="UP001597012">
    <property type="component" value="Unassembled WGS sequence"/>
</dbReference>
<comment type="caution">
    <text evidence="2">The sequence shown here is derived from an EMBL/GenBank/DDBJ whole genome shotgun (WGS) entry which is preliminary data.</text>
</comment>
<accession>A0ABW3AZX7</accession>
<reference evidence="3" key="1">
    <citation type="journal article" date="2019" name="Int. J. Syst. Evol. Microbiol.">
        <title>The Global Catalogue of Microorganisms (GCM) 10K type strain sequencing project: providing services to taxonomists for standard genome sequencing and annotation.</title>
        <authorList>
            <consortium name="The Broad Institute Genomics Platform"/>
            <consortium name="The Broad Institute Genome Sequencing Center for Infectious Disease"/>
            <person name="Wu L."/>
            <person name="Ma J."/>
        </authorList>
    </citation>
    <scope>NUCLEOTIDE SEQUENCE [LARGE SCALE GENOMIC DNA]</scope>
    <source>
        <strain evidence="3">CCUG 61948</strain>
    </source>
</reference>
<gene>
    <name evidence="2" type="ORF">ACFQZJ_04065</name>
</gene>
<evidence type="ECO:0000313" key="2">
    <source>
        <dbReference type="EMBL" id="MFD0796622.1"/>
    </source>
</evidence>
<feature type="transmembrane region" description="Helical" evidence="1">
    <location>
        <begin position="160"/>
        <end position="178"/>
    </location>
</feature>
<feature type="transmembrane region" description="Helical" evidence="1">
    <location>
        <begin position="98"/>
        <end position="117"/>
    </location>
</feature>
<sequence>MKSLKGVFDFYLDASVHVAFGVLALVGITVLTLNISVNEHLSWFLFFGTMVCYNFVKYGVEAKKYVLVANRYHKNIQFFSFIAVGFMFYHAYFLTRSVWIGILVLAFVSGLYAVPVLPKAKNLRSWGGFKIFIVALVWMGATVLLPVLSAGHPFSWDVKVIAFQRFVFVLILLIPFEIRDLTYDDPELKTLPQRYGVANTKVFGSFMVLVFFFTTFLKDDLSTVDVVSKGLLFLLLGGLMYATKRNQSLYFSSFWVELIPIAWYMVLVGLHWF</sequence>
<feature type="transmembrane region" description="Helical" evidence="1">
    <location>
        <begin position="198"/>
        <end position="217"/>
    </location>
</feature>
<keyword evidence="1" id="KW-0812">Transmembrane</keyword>
<feature type="transmembrane region" description="Helical" evidence="1">
    <location>
        <begin position="129"/>
        <end position="148"/>
    </location>
</feature>
<organism evidence="2 3">
    <name type="scientific">Maribacter chungangensis</name>
    <dbReference type="NCBI Taxonomy" id="1069117"/>
    <lineage>
        <taxon>Bacteria</taxon>
        <taxon>Pseudomonadati</taxon>
        <taxon>Bacteroidota</taxon>
        <taxon>Flavobacteriia</taxon>
        <taxon>Flavobacteriales</taxon>
        <taxon>Flavobacteriaceae</taxon>
        <taxon>Maribacter</taxon>
    </lineage>
</organism>
<keyword evidence="1" id="KW-0472">Membrane</keyword>
<feature type="transmembrane region" description="Helical" evidence="1">
    <location>
        <begin position="223"/>
        <end position="242"/>
    </location>
</feature>
<proteinExistence type="predicted"/>
<keyword evidence="1" id="KW-1133">Transmembrane helix</keyword>
<feature type="transmembrane region" description="Helical" evidence="1">
    <location>
        <begin position="12"/>
        <end position="35"/>
    </location>
</feature>
<feature type="transmembrane region" description="Helical" evidence="1">
    <location>
        <begin position="254"/>
        <end position="272"/>
    </location>
</feature>
<evidence type="ECO:0000313" key="3">
    <source>
        <dbReference type="Proteomes" id="UP001597012"/>
    </source>
</evidence>